<evidence type="ECO:0000313" key="2">
    <source>
        <dbReference type="Proteomes" id="UP000321578"/>
    </source>
</evidence>
<comment type="caution">
    <text evidence="1">The sequence shown here is derived from an EMBL/GenBank/DDBJ whole genome shotgun (WGS) entry which is preliminary data.</text>
</comment>
<evidence type="ECO:0000313" key="1">
    <source>
        <dbReference type="EMBL" id="TXD86300.1"/>
    </source>
</evidence>
<protein>
    <submittedName>
        <fullName evidence="1">Uncharacterized protein</fullName>
    </submittedName>
</protein>
<dbReference type="OrthoDB" id="1440774at2"/>
<dbReference type="EMBL" id="VORO01000071">
    <property type="protein sequence ID" value="TXD86300.1"/>
    <property type="molecule type" value="Genomic_DNA"/>
</dbReference>
<organism evidence="1 2">
    <name type="scientific">Subsaximicrobium wynnwilliamsii</name>
    <dbReference type="NCBI Taxonomy" id="291179"/>
    <lineage>
        <taxon>Bacteria</taxon>
        <taxon>Pseudomonadati</taxon>
        <taxon>Bacteroidota</taxon>
        <taxon>Flavobacteriia</taxon>
        <taxon>Flavobacteriales</taxon>
        <taxon>Flavobacteriaceae</taxon>
        <taxon>Subsaximicrobium</taxon>
    </lineage>
</organism>
<keyword evidence="2" id="KW-1185">Reference proteome</keyword>
<accession>A0A5C6Z9C3</accession>
<reference evidence="1 2" key="1">
    <citation type="submission" date="2019-08" db="EMBL/GenBank/DDBJ databases">
        <title>Genomes of Subsaximicrobium wynnwilliamsii strains.</title>
        <authorList>
            <person name="Bowman J.P."/>
        </authorList>
    </citation>
    <scope>NUCLEOTIDE SEQUENCE [LARGE SCALE GENOMIC DNA]</scope>
    <source>
        <strain evidence="1 2">2-80-2</strain>
    </source>
</reference>
<sequence>MILEIKSIDNFIAFKATSIKNGNFVLDQLENPFSIEKILTWQEFIQLYKTKAIELMSYRPTESSRGVETSRGGIETYIADDDIDYNKALEKMHKQ</sequence>
<dbReference type="AlphaFoldDB" id="A0A5C6Z9C3"/>
<dbReference type="Proteomes" id="UP000321578">
    <property type="component" value="Unassembled WGS sequence"/>
</dbReference>
<name>A0A5C6Z9C3_9FLAO</name>
<gene>
    <name evidence="1" type="ORF">ESY86_20415</name>
</gene>
<proteinExistence type="predicted"/>